<dbReference type="EMBL" id="CP019791">
    <property type="protein sequence ID" value="AQT69376.1"/>
    <property type="molecule type" value="Genomic_DNA"/>
</dbReference>
<keyword evidence="3" id="KW-0813">Transport</keyword>
<comment type="similarity">
    <text evidence="2">Belongs to the bacterial solute-binding protein 5 family.</text>
</comment>
<dbReference type="RefSeq" id="WP_169853190.1">
    <property type="nucleotide sequence ID" value="NZ_CP019791.1"/>
</dbReference>
<protein>
    <submittedName>
        <fullName evidence="7">Stage 0 sporulation protein KA</fullName>
    </submittedName>
</protein>
<feature type="domain" description="Solute-binding protein family 5" evidence="6">
    <location>
        <begin position="81"/>
        <end position="504"/>
    </location>
</feature>
<dbReference type="Gene3D" id="3.40.190.10">
    <property type="entry name" value="Periplasmic binding protein-like II"/>
    <property type="match status" value="1"/>
</dbReference>
<dbReference type="PANTHER" id="PTHR30290">
    <property type="entry name" value="PERIPLASMIC BINDING COMPONENT OF ABC TRANSPORTER"/>
    <property type="match status" value="1"/>
</dbReference>
<keyword evidence="8" id="KW-1185">Reference proteome</keyword>
<dbReference type="AlphaFoldDB" id="A0A1U9NPE2"/>
<dbReference type="PROSITE" id="PS51257">
    <property type="entry name" value="PROKAR_LIPOPROTEIN"/>
    <property type="match status" value="1"/>
</dbReference>
<dbReference type="Proteomes" id="UP000189674">
    <property type="component" value="Chromosome"/>
</dbReference>
<dbReference type="SUPFAM" id="SSF53850">
    <property type="entry name" value="Periplasmic binding protein-like II"/>
    <property type="match status" value="1"/>
</dbReference>
<evidence type="ECO:0000313" key="8">
    <source>
        <dbReference type="Proteomes" id="UP000189674"/>
    </source>
</evidence>
<name>A0A1U9NPE2_9BACT</name>
<dbReference type="Pfam" id="PF00496">
    <property type="entry name" value="SBP_bac_5"/>
    <property type="match status" value="1"/>
</dbReference>
<evidence type="ECO:0000256" key="2">
    <source>
        <dbReference type="ARBA" id="ARBA00005695"/>
    </source>
</evidence>
<gene>
    <name evidence="7" type="primary">oppA_1</name>
    <name evidence="7" type="ORF">STSP2_02565</name>
</gene>
<dbReference type="InterPro" id="IPR039424">
    <property type="entry name" value="SBP_5"/>
</dbReference>
<dbReference type="GO" id="GO:0015833">
    <property type="term" value="P:peptide transport"/>
    <property type="evidence" value="ECO:0007669"/>
    <property type="project" value="TreeGrafter"/>
</dbReference>
<accession>A0A1U9NPE2</accession>
<dbReference type="PIRSF" id="PIRSF002741">
    <property type="entry name" value="MppA"/>
    <property type="match status" value="1"/>
</dbReference>
<dbReference type="InterPro" id="IPR000914">
    <property type="entry name" value="SBP_5_dom"/>
</dbReference>
<evidence type="ECO:0000256" key="5">
    <source>
        <dbReference type="SAM" id="SignalP"/>
    </source>
</evidence>
<evidence type="ECO:0000256" key="4">
    <source>
        <dbReference type="ARBA" id="ARBA00022729"/>
    </source>
</evidence>
<proteinExistence type="inferred from homology"/>
<evidence type="ECO:0000259" key="6">
    <source>
        <dbReference type="Pfam" id="PF00496"/>
    </source>
</evidence>
<feature type="chain" id="PRO_5010738398" evidence="5">
    <location>
        <begin position="26"/>
        <end position="593"/>
    </location>
</feature>
<dbReference type="GO" id="GO:1904680">
    <property type="term" value="F:peptide transmembrane transporter activity"/>
    <property type="evidence" value="ECO:0007669"/>
    <property type="project" value="TreeGrafter"/>
</dbReference>
<dbReference type="Gene3D" id="3.90.76.10">
    <property type="entry name" value="Dipeptide-binding Protein, Domain 1"/>
    <property type="match status" value="1"/>
</dbReference>
<dbReference type="KEGG" id="alus:STSP2_02565"/>
<dbReference type="InterPro" id="IPR030678">
    <property type="entry name" value="Peptide/Ni-bd"/>
</dbReference>
<sequence precursor="true">MNKIMKTLMLTLLIAIVLGSSGCGKSGPGDNDEGNVTLKSVLPNKIEGVDPGATSDTYSSKVHSHCYETLYTYHYLKRPYEVVPLVADGMPEISDDGTTYTIKIKKGVLYSDDPCFENGKARELVANDFIFAWKRLANIKFRSKNWWIFDDKIVGLDDFREYTKDAEEVDYSRPVEGLQAPDDHTLVIRLTKKWPQILYILAHQPSAPMPPEAVAYYGDDDLMKHTVGTGPFKLNTWHPGSYVEVVRNENYRHATYPTEGEPQDVEAGLLEDAGKQIPFVNRIMWLIIPEDQPRWLQFQQGDVDALGIPKDNFGSAVSADMTLTDEMAERNIDLVTFKDPSTFWLGFNMEDPILGKNMPLRKAISYSINRAKEVEIFWNGRYDMASGFIPPLMKAYNPDIKELGQRYDPDKARELLKEAREIQGGEIPELEISMPGTDTMNRNRGVFLKRCLENIGLKVDVEYTDWPIYLQKISTKSAQLFSSGWIADYPDAENFLQLFYSKNAAPGPNNFNYSSEEFDRIYKKAVAMPDSPERTELYRQAELIVLEDCPAAFITHRVNYMVMHGWLENYKPNVFYNGTGKFRKVDTAERAAY</sequence>
<organism evidence="7 8">
    <name type="scientific">Anaerohalosphaera lusitana</name>
    <dbReference type="NCBI Taxonomy" id="1936003"/>
    <lineage>
        <taxon>Bacteria</taxon>
        <taxon>Pseudomonadati</taxon>
        <taxon>Planctomycetota</taxon>
        <taxon>Phycisphaerae</taxon>
        <taxon>Sedimentisphaerales</taxon>
        <taxon>Anaerohalosphaeraceae</taxon>
        <taxon>Anaerohalosphaera</taxon>
    </lineage>
</organism>
<evidence type="ECO:0000256" key="1">
    <source>
        <dbReference type="ARBA" id="ARBA00004196"/>
    </source>
</evidence>
<reference evidence="8" key="1">
    <citation type="submission" date="2017-02" db="EMBL/GenBank/DDBJ databases">
        <title>Comparative genomics and description of representatives of a novel lineage of planctomycetes thriving in anoxic sediments.</title>
        <authorList>
            <person name="Spring S."/>
            <person name="Bunk B."/>
            <person name="Sproer C."/>
        </authorList>
    </citation>
    <scope>NUCLEOTIDE SEQUENCE [LARGE SCALE GENOMIC DNA]</scope>
    <source>
        <strain evidence="8">ST-NAGAB-D1</strain>
    </source>
</reference>
<keyword evidence="4 5" id="KW-0732">Signal</keyword>
<dbReference type="STRING" id="1936003.STSP2_02565"/>
<dbReference type="GO" id="GO:0030288">
    <property type="term" value="C:outer membrane-bounded periplasmic space"/>
    <property type="evidence" value="ECO:0007669"/>
    <property type="project" value="UniProtKB-ARBA"/>
</dbReference>
<dbReference type="Gene3D" id="3.10.105.10">
    <property type="entry name" value="Dipeptide-binding Protein, Domain 3"/>
    <property type="match status" value="1"/>
</dbReference>
<comment type="subcellular location">
    <subcellularLocation>
        <location evidence="1">Cell envelope</location>
    </subcellularLocation>
</comment>
<evidence type="ECO:0000256" key="3">
    <source>
        <dbReference type="ARBA" id="ARBA00022448"/>
    </source>
</evidence>
<dbReference type="GO" id="GO:0043190">
    <property type="term" value="C:ATP-binding cassette (ABC) transporter complex"/>
    <property type="evidence" value="ECO:0007669"/>
    <property type="project" value="InterPro"/>
</dbReference>
<feature type="signal peptide" evidence="5">
    <location>
        <begin position="1"/>
        <end position="25"/>
    </location>
</feature>
<evidence type="ECO:0000313" key="7">
    <source>
        <dbReference type="EMBL" id="AQT69376.1"/>
    </source>
</evidence>
<dbReference type="PANTHER" id="PTHR30290:SF10">
    <property type="entry name" value="PERIPLASMIC OLIGOPEPTIDE-BINDING PROTEIN-RELATED"/>
    <property type="match status" value="1"/>
</dbReference>